<organism evidence="1">
    <name type="scientific">Schistocephalus solidus</name>
    <name type="common">Tapeworm</name>
    <dbReference type="NCBI Taxonomy" id="70667"/>
    <lineage>
        <taxon>Eukaryota</taxon>
        <taxon>Metazoa</taxon>
        <taxon>Spiralia</taxon>
        <taxon>Lophotrochozoa</taxon>
        <taxon>Platyhelminthes</taxon>
        <taxon>Cestoda</taxon>
        <taxon>Eucestoda</taxon>
        <taxon>Diphyllobothriidea</taxon>
        <taxon>Diphyllobothriidae</taxon>
        <taxon>Schistocephalus</taxon>
    </lineage>
</organism>
<accession>A0A0V0J495</accession>
<dbReference type="EMBL" id="GEEE01002752">
    <property type="protein sequence ID" value="JAP60473.1"/>
    <property type="molecule type" value="Transcribed_RNA"/>
</dbReference>
<dbReference type="EMBL" id="GEEE01024543">
    <property type="protein sequence ID" value="JAP38682.1"/>
    <property type="molecule type" value="Transcribed_RNA"/>
</dbReference>
<dbReference type="AlphaFoldDB" id="A0A0V0J495"/>
<dbReference type="EMBL" id="GEEE01012321">
    <property type="protein sequence ID" value="JAP50904.1"/>
    <property type="molecule type" value="Transcribed_RNA"/>
</dbReference>
<dbReference type="EMBL" id="GEEE01008162">
    <property type="protein sequence ID" value="JAP55063.1"/>
    <property type="molecule type" value="Transcribed_RNA"/>
</dbReference>
<protein>
    <submittedName>
        <fullName evidence="1">Transposon Ty3-I Gag-Pol polyprotein</fullName>
    </submittedName>
</protein>
<sequence>MAAEKRRVWSPCDENASGFQPQNLPLTTVNGTILCDVSNASHRPFISLSSLKSFLLAQPIAPWESNSRQLVTDRFIWPEVHRDLKAWAHACLGCPLTSAPFLSRTLAVLPLNSRWAPLSDFLVR</sequence>
<name>A0A0V0J495_SCHSO</name>
<reference evidence="1" key="1">
    <citation type="submission" date="2016-01" db="EMBL/GenBank/DDBJ databases">
        <title>Reference transcriptome for the parasite Schistocephalus solidus: insights into the molecular evolution of parasitism.</title>
        <authorList>
            <person name="Hebert F.O."/>
            <person name="Grambauer S."/>
            <person name="Barber I."/>
            <person name="Landry C.R."/>
            <person name="Aubin-Horth N."/>
        </authorList>
    </citation>
    <scope>NUCLEOTIDE SEQUENCE</scope>
</reference>
<evidence type="ECO:0000313" key="1">
    <source>
        <dbReference type="EMBL" id="JAP60473.1"/>
    </source>
</evidence>
<proteinExistence type="predicted"/>
<gene>
    <name evidence="1" type="primary">YI31B</name>
    <name evidence="1" type="ORF">TR153377</name>
</gene>